<sequence>MGLQQTISYKDPSGFVVKLDDGYHRIVSNSYKKEFDHLENSGLYQELIDKGLMVKHQAVELADAYAGNYKQIYPEQLSFISYPFEWSYGQWRQMIIAYLRINEMAMAHGMILKDASPYNFTYVNERCVLIDTLSFDFYEDGTPWKAYRQFCEEILSPFLLMHYKDPLWARLSRASITGLPLPFVSAQLPFSTRFNNLCLMHIHLHARFKTKGGSGSTASAGGGFNKQKLNYLFGSIKDGVKKYKAPLLRNSIWDEYYENDIESEKYMADKISVIKTWLGNAKPKATVDIGANTGKFSVIAAEFSEKVYALEGDIYCVEDIYKAIKKIPGNKITTVVADIVDPSPGLGWANTEKASLLQRINGDMIMALAVIHHLCLTRNIPLHFVAKLFADMTTRYAIVEFVPKEDNKSQLLLKNKGDIFDEYTEAHFVECFSQHFKPAAVHSCEDSLRKLYLWEKL</sequence>
<evidence type="ECO:0000313" key="2">
    <source>
        <dbReference type="Proteomes" id="UP000189739"/>
    </source>
</evidence>
<dbReference type="InterPro" id="IPR029063">
    <property type="entry name" value="SAM-dependent_MTases_sf"/>
</dbReference>
<gene>
    <name evidence="1" type="ORF">BC343_05180</name>
</gene>
<organism evidence="1 2">
    <name type="scientific">Mucilaginibacter pedocola</name>
    <dbReference type="NCBI Taxonomy" id="1792845"/>
    <lineage>
        <taxon>Bacteria</taxon>
        <taxon>Pseudomonadati</taxon>
        <taxon>Bacteroidota</taxon>
        <taxon>Sphingobacteriia</taxon>
        <taxon>Sphingobacteriales</taxon>
        <taxon>Sphingobacteriaceae</taxon>
        <taxon>Mucilaginibacter</taxon>
    </lineage>
</organism>
<accession>A0A1S9PF54</accession>
<evidence type="ECO:0008006" key="3">
    <source>
        <dbReference type="Google" id="ProtNLM"/>
    </source>
</evidence>
<dbReference type="STRING" id="1792845.BC343_05180"/>
<protein>
    <recommendedName>
        <fullName evidence="3">Nodulation protein NoeA</fullName>
    </recommendedName>
</protein>
<comment type="caution">
    <text evidence="1">The sequence shown here is derived from an EMBL/GenBank/DDBJ whole genome shotgun (WGS) entry which is preliminary data.</text>
</comment>
<reference evidence="1 2" key="1">
    <citation type="submission" date="2016-07" db="EMBL/GenBank/DDBJ databases">
        <title>Genomic analysis of zinc-resistant bacterium Mucilaginibacter pedocola TBZ30.</title>
        <authorList>
            <person name="Huang J."/>
            <person name="Tang J."/>
        </authorList>
    </citation>
    <scope>NUCLEOTIDE SEQUENCE [LARGE SCALE GENOMIC DNA]</scope>
    <source>
        <strain evidence="1 2">TBZ30</strain>
    </source>
</reference>
<evidence type="ECO:0000313" key="1">
    <source>
        <dbReference type="EMBL" id="OOQ59562.1"/>
    </source>
</evidence>
<dbReference type="SUPFAM" id="SSF53335">
    <property type="entry name" value="S-adenosyl-L-methionine-dependent methyltransferases"/>
    <property type="match status" value="1"/>
</dbReference>
<keyword evidence="2" id="KW-1185">Reference proteome</keyword>
<proteinExistence type="predicted"/>
<dbReference type="RefSeq" id="WP_078348298.1">
    <property type="nucleotide sequence ID" value="NZ_MBTF01000012.1"/>
</dbReference>
<name>A0A1S9PF54_9SPHI</name>
<dbReference type="EMBL" id="MBTF01000012">
    <property type="protein sequence ID" value="OOQ59562.1"/>
    <property type="molecule type" value="Genomic_DNA"/>
</dbReference>
<dbReference type="OrthoDB" id="9765084at2"/>
<dbReference type="Gene3D" id="3.40.50.150">
    <property type="entry name" value="Vaccinia Virus protein VP39"/>
    <property type="match status" value="1"/>
</dbReference>
<dbReference type="Proteomes" id="UP000189739">
    <property type="component" value="Unassembled WGS sequence"/>
</dbReference>
<dbReference type="AlphaFoldDB" id="A0A1S9PF54"/>